<gene>
    <name evidence="1" type="ORF">RaK2_00265</name>
</gene>
<keyword evidence="2" id="KW-1185">Reference proteome</keyword>
<sequence length="111" mass="12239">MHILLSLVLSTILLSFLPASVSANNGSLCLSNDGEWYEVRSDPDNPNNLTIDGEVFYILQQQTHLNKKVLTFKSTSGTLALLVLVGNPETKKVSIDMFLTSEIKSVKIQCK</sequence>
<organism evidence="1 2">
    <name type="scientific">Klebsiella phage vB_KleM_RaK2</name>
    <dbReference type="NCBI Taxonomy" id="1147094"/>
    <lineage>
        <taxon>Viruses</taxon>
        <taxon>Duplodnaviria</taxon>
        <taxon>Heunggongvirae</taxon>
        <taxon>Uroviricota</taxon>
        <taxon>Caudoviricetes</taxon>
        <taxon>Alcyoneusvirus</taxon>
        <taxon>Alcyoneusvirus RaK2</taxon>
    </lineage>
</organism>
<dbReference type="GeneID" id="14012853"/>
<name>H6X472_9CAUD</name>
<evidence type="ECO:0000313" key="2">
    <source>
        <dbReference type="Proteomes" id="UP000007524"/>
    </source>
</evidence>
<protein>
    <submittedName>
        <fullName evidence="1">Uncharacterized protein</fullName>
    </submittedName>
</protein>
<dbReference type="Proteomes" id="UP000007524">
    <property type="component" value="Segment"/>
</dbReference>
<dbReference type="RefSeq" id="YP_007007420.1">
    <property type="nucleotide sequence ID" value="NC_019526.1"/>
</dbReference>
<proteinExistence type="predicted"/>
<accession>H6X472</accession>
<dbReference type="EMBL" id="JQ513383">
    <property type="protein sequence ID" value="AFA44538.1"/>
    <property type="molecule type" value="Genomic_DNA"/>
</dbReference>
<reference evidence="1 2" key="1">
    <citation type="journal article" date="2012" name="J. Virol.">
        <title>Genome of Klebsiella sp.-Infecting Bacteriophage vB_KleM_RaK2.</title>
        <authorList>
            <person name="Simoliunas E."/>
            <person name="Kaliniene L."/>
            <person name="Truncaite L."/>
            <person name="Klausa V."/>
            <person name="Zajanckauskaite A."/>
            <person name="Meskys R."/>
        </authorList>
    </citation>
    <scope>NUCLEOTIDE SEQUENCE [LARGE SCALE GENOMIC DNA]</scope>
</reference>
<dbReference type="KEGG" id="vg:14012853"/>
<evidence type="ECO:0000313" key="1">
    <source>
        <dbReference type="EMBL" id="AFA44538.1"/>
    </source>
</evidence>